<sequence length="171" mass="19194">MPCVVGRDHRIVGGQAPLLAIVLRRHVVGGLEVALQHLQLLAVLETDDVLGGDRLLHRDRGLRAIRRGGRFAERRQGRIHVANQAGKIGRRDVVLAHVRGDDLRRKMKQAILAFWARHIPNPSKHLIVYVIKCIGIGINRKIVDNKMPEPALPSPPDPFIPDTNSRRTDRK</sequence>
<evidence type="ECO:0000313" key="2">
    <source>
        <dbReference type="EMBL" id="SBW08540.1"/>
    </source>
</evidence>
<dbReference type="EMBL" id="FLUO01000001">
    <property type="protein sequence ID" value="SBW08540.1"/>
    <property type="molecule type" value="Genomic_DNA"/>
</dbReference>
<name>A0A212KA25_9PROT</name>
<protein>
    <submittedName>
        <fullName evidence="2">Uncharacterized protein</fullName>
    </submittedName>
</protein>
<feature type="compositionally biased region" description="Pro residues" evidence="1">
    <location>
        <begin position="150"/>
        <end position="159"/>
    </location>
</feature>
<gene>
    <name evidence="2" type="ORF">KL86APRO_12410</name>
</gene>
<evidence type="ECO:0000256" key="1">
    <source>
        <dbReference type="SAM" id="MobiDB-lite"/>
    </source>
</evidence>
<accession>A0A212KA25</accession>
<proteinExistence type="predicted"/>
<feature type="region of interest" description="Disordered" evidence="1">
    <location>
        <begin position="147"/>
        <end position="171"/>
    </location>
</feature>
<dbReference type="AlphaFoldDB" id="A0A212KA25"/>
<organism evidence="2">
    <name type="scientific">uncultured Alphaproteobacteria bacterium</name>
    <dbReference type="NCBI Taxonomy" id="91750"/>
    <lineage>
        <taxon>Bacteria</taxon>
        <taxon>Pseudomonadati</taxon>
        <taxon>Pseudomonadota</taxon>
        <taxon>Alphaproteobacteria</taxon>
        <taxon>environmental samples</taxon>
    </lineage>
</organism>
<reference evidence="2" key="1">
    <citation type="submission" date="2016-04" db="EMBL/GenBank/DDBJ databases">
        <authorList>
            <person name="Evans L.H."/>
            <person name="Alamgir A."/>
            <person name="Owens N."/>
            <person name="Weber N.D."/>
            <person name="Virtaneva K."/>
            <person name="Barbian K."/>
            <person name="Babar A."/>
            <person name="Rosenke K."/>
        </authorList>
    </citation>
    <scope>NUCLEOTIDE SEQUENCE</scope>
    <source>
        <strain evidence="2">86</strain>
    </source>
</reference>